<proteinExistence type="predicted"/>
<dbReference type="SUPFAM" id="SSF53067">
    <property type="entry name" value="Actin-like ATPase domain"/>
    <property type="match status" value="2"/>
</dbReference>
<accession>A0A6L9S7C9</accession>
<dbReference type="EMBL" id="JAAGOA010000009">
    <property type="protein sequence ID" value="NEE01385.1"/>
    <property type="molecule type" value="Genomic_DNA"/>
</dbReference>
<dbReference type="Gene3D" id="3.30.420.40">
    <property type="match status" value="2"/>
</dbReference>
<organism evidence="2 3">
    <name type="scientific">Phytoactinopolyspora halotolerans</name>
    <dbReference type="NCBI Taxonomy" id="1981512"/>
    <lineage>
        <taxon>Bacteria</taxon>
        <taxon>Bacillati</taxon>
        <taxon>Actinomycetota</taxon>
        <taxon>Actinomycetes</taxon>
        <taxon>Jiangellales</taxon>
        <taxon>Jiangellaceae</taxon>
        <taxon>Phytoactinopolyspora</taxon>
    </lineage>
</organism>
<evidence type="ECO:0000313" key="2">
    <source>
        <dbReference type="EMBL" id="NEE01385.1"/>
    </source>
</evidence>
<gene>
    <name evidence="2" type="ORF">G1H10_14515</name>
</gene>
<dbReference type="CDD" id="cd24007">
    <property type="entry name" value="ASKHA_NBD_eukNAGK-like"/>
    <property type="match status" value="1"/>
</dbReference>
<feature type="domain" description="ATPase BadF/BadG/BcrA/BcrD type" evidence="1">
    <location>
        <begin position="9"/>
        <end position="328"/>
    </location>
</feature>
<evidence type="ECO:0000259" key="1">
    <source>
        <dbReference type="Pfam" id="PF01869"/>
    </source>
</evidence>
<evidence type="ECO:0000313" key="3">
    <source>
        <dbReference type="Proteomes" id="UP000475214"/>
    </source>
</evidence>
<dbReference type="PANTHER" id="PTHR43190">
    <property type="entry name" value="N-ACETYL-D-GLUCOSAMINE KINASE"/>
    <property type="match status" value="1"/>
</dbReference>
<dbReference type="AlphaFoldDB" id="A0A6L9S7C9"/>
<dbReference type="Pfam" id="PF01869">
    <property type="entry name" value="BcrAD_BadFG"/>
    <property type="match status" value="1"/>
</dbReference>
<dbReference type="PANTHER" id="PTHR43190:SF3">
    <property type="entry name" value="N-ACETYL-D-GLUCOSAMINE KINASE"/>
    <property type="match status" value="1"/>
</dbReference>
<dbReference type="RefSeq" id="WP_163738875.1">
    <property type="nucleotide sequence ID" value="NZ_JAAGOA010000009.1"/>
</dbReference>
<reference evidence="2 3" key="1">
    <citation type="submission" date="2020-02" db="EMBL/GenBank/DDBJ databases">
        <authorList>
            <person name="Li X.-J."/>
            <person name="Han X.-M."/>
        </authorList>
    </citation>
    <scope>NUCLEOTIDE SEQUENCE [LARGE SCALE GENOMIC DNA]</scope>
    <source>
        <strain evidence="2 3">CCTCC AB 2017055</strain>
    </source>
</reference>
<dbReference type="InterPro" id="IPR043129">
    <property type="entry name" value="ATPase_NBD"/>
</dbReference>
<protein>
    <submittedName>
        <fullName evidence="2">ATPase</fullName>
    </submittedName>
</protein>
<dbReference type="InterPro" id="IPR052519">
    <property type="entry name" value="Euk-type_GlcNAc_Kinase"/>
</dbReference>
<dbReference type="Proteomes" id="UP000475214">
    <property type="component" value="Unassembled WGS sequence"/>
</dbReference>
<name>A0A6L9S7C9_9ACTN</name>
<keyword evidence="3" id="KW-1185">Reference proteome</keyword>
<dbReference type="InterPro" id="IPR002731">
    <property type="entry name" value="ATPase_BadF"/>
</dbReference>
<sequence>MTTADALVLGLDIGGTSTRALVAGLDGERVATGRGPGANITSHAPETAIAAIESALRAALTHVDDPTRIQRAVIGTAGNSNLLQPTVAEALRQTWSAVGLTCSYGIVSDAMVAFIAGTPEPDGTLLLAGTGALATAFRRRQRMRTADGHGWLLGDLGSGFWLGKEAVRSTLAALERHEVPGPLGLAVLHAHLWPDDDPSATRERVADIVHTEAVSTTLDRGDSLVARLIVAAHARPPVTLAGLAPLVSSTAGADPEADRILAEAAGHLLDAVATVRATGDANPIVLAGSLLTTDNPVRRLVQPELAARWPDAPITTALDGAAGAAWLAAGALLGPTTLDAAELHTRLLGRQSVSEGSRP</sequence>
<comment type="caution">
    <text evidence="2">The sequence shown here is derived from an EMBL/GenBank/DDBJ whole genome shotgun (WGS) entry which is preliminary data.</text>
</comment>